<organism evidence="1 2">
    <name type="scientific">Thalassotalea eurytherma</name>
    <dbReference type="NCBI Taxonomy" id="1144278"/>
    <lineage>
        <taxon>Bacteria</taxon>
        <taxon>Pseudomonadati</taxon>
        <taxon>Pseudomonadota</taxon>
        <taxon>Gammaproteobacteria</taxon>
        <taxon>Alteromonadales</taxon>
        <taxon>Colwelliaceae</taxon>
        <taxon>Thalassotalea</taxon>
    </lineage>
</organism>
<name>A0ABQ6H4T5_9GAMM</name>
<accession>A0ABQ6H4T5</accession>
<sequence length="95" mass="10634">MLTDVTSCYGKLKLALAEERLDDANGHLIELDQAIRCLFNSEQVTKLSQENVNLLTEINAYFNKASSELSQDAKAIQASLIKMKQADKVKKAYQL</sequence>
<dbReference type="EMBL" id="BSSU01000013">
    <property type="protein sequence ID" value="GLX83127.1"/>
    <property type="molecule type" value="Genomic_DNA"/>
</dbReference>
<dbReference type="RefSeq" id="WP_284208530.1">
    <property type="nucleotide sequence ID" value="NZ_BSSU01000013.1"/>
</dbReference>
<reference evidence="1 2" key="1">
    <citation type="submission" date="2023-03" db="EMBL/GenBank/DDBJ databases">
        <title>Draft genome sequence of Thalassotalea eurytherma JCM 18482T.</title>
        <authorList>
            <person name="Sawabe T."/>
        </authorList>
    </citation>
    <scope>NUCLEOTIDE SEQUENCE [LARGE SCALE GENOMIC DNA]</scope>
    <source>
        <strain evidence="1 2">JCM 18482</strain>
    </source>
</reference>
<dbReference type="Proteomes" id="UP001157133">
    <property type="component" value="Unassembled WGS sequence"/>
</dbReference>
<evidence type="ECO:0000313" key="1">
    <source>
        <dbReference type="EMBL" id="GLX83127.1"/>
    </source>
</evidence>
<comment type="caution">
    <text evidence="1">The sequence shown here is derived from an EMBL/GenBank/DDBJ whole genome shotgun (WGS) entry which is preliminary data.</text>
</comment>
<gene>
    <name evidence="1" type="ORF">theurythT_25790</name>
</gene>
<keyword evidence="2" id="KW-1185">Reference proteome</keyword>
<evidence type="ECO:0000313" key="2">
    <source>
        <dbReference type="Proteomes" id="UP001157133"/>
    </source>
</evidence>
<protein>
    <submittedName>
        <fullName evidence="1">Uncharacterized protein</fullName>
    </submittedName>
</protein>
<proteinExistence type="predicted"/>